<dbReference type="InterPro" id="IPR051910">
    <property type="entry name" value="ComF/GntX_DNA_util-trans"/>
</dbReference>
<gene>
    <name evidence="3" type="ORF">COX77_01560</name>
</gene>
<evidence type="ECO:0000313" key="4">
    <source>
        <dbReference type="Proteomes" id="UP000230405"/>
    </source>
</evidence>
<evidence type="ECO:0000256" key="1">
    <source>
        <dbReference type="ARBA" id="ARBA00008007"/>
    </source>
</evidence>
<dbReference type="EMBL" id="PFPO01000027">
    <property type="protein sequence ID" value="PIZ99454.1"/>
    <property type="molecule type" value="Genomic_DNA"/>
</dbReference>
<evidence type="ECO:0000259" key="2">
    <source>
        <dbReference type="Pfam" id="PF00156"/>
    </source>
</evidence>
<name>A0A2M7VFV9_9BACT</name>
<organism evidence="3 4">
    <name type="scientific">Candidatus Komeilibacteria bacterium CG_4_10_14_0_2_um_filter_37_10</name>
    <dbReference type="NCBI Taxonomy" id="1974470"/>
    <lineage>
        <taxon>Bacteria</taxon>
        <taxon>Candidatus Komeiliibacteriota</taxon>
    </lineage>
</organism>
<dbReference type="Proteomes" id="UP000230405">
    <property type="component" value="Unassembled WGS sequence"/>
</dbReference>
<dbReference type="SUPFAM" id="SSF53271">
    <property type="entry name" value="PRTase-like"/>
    <property type="match status" value="1"/>
</dbReference>
<comment type="similarity">
    <text evidence="1">Belongs to the ComF/GntX family.</text>
</comment>
<feature type="domain" description="Phosphoribosyltransferase" evidence="2">
    <location>
        <begin position="146"/>
        <end position="238"/>
    </location>
</feature>
<evidence type="ECO:0000313" key="3">
    <source>
        <dbReference type="EMBL" id="PIZ99454.1"/>
    </source>
</evidence>
<accession>A0A2M7VFV9</accession>
<dbReference type="CDD" id="cd06223">
    <property type="entry name" value="PRTases_typeI"/>
    <property type="match status" value="1"/>
</dbReference>
<dbReference type="Pfam" id="PF00156">
    <property type="entry name" value="Pribosyltran"/>
    <property type="match status" value="1"/>
</dbReference>
<sequence length="240" mass="27536">MLTIKSLGQIILNCLWPLTCCSCHQDVFLLCPDCQEQITLRDKKQCPLCKGVQKNTEICPACQSTTALSKIIICTDYENSIIQKTIQAYKYQYLLPLAEPLAAILIKKFEQLINQGEIIIDPKNKPLIIPTPLHRQRQWERGFNQSAQLAKIFARYFGFDYNERIIQRKRNTTHQAELNREKRLQNMINSFQITHANAIQNRIIILIDDVITTGATLNEQAKILKENGAAEIWALVIAKN</sequence>
<dbReference type="Gene3D" id="3.40.50.2020">
    <property type="match status" value="1"/>
</dbReference>
<dbReference type="PANTHER" id="PTHR47505">
    <property type="entry name" value="DNA UTILIZATION PROTEIN YHGH"/>
    <property type="match status" value="1"/>
</dbReference>
<dbReference type="PANTHER" id="PTHR47505:SF1">
    <property type="entry name" value="DNA UTILIZATION PROTEIN YHGH"/>
    <property type="match status" value="1"/>
</dbReference>
<protein>
    <recommendedName>
        <fullName evidence="2">Phosphoribosyltransferase domain-containing protein</fullName>
    </recommendedName>
</protein>
<dbReference type="InterPro" id="IPR029057">
    <property type="entry name" value="PRTase-like"/>
</dbReference>
<dbReference type="InterPro" id="IPR000836">
    <property type="entry name" value="PRTase_dom"/>
</dbReference>
<reference evidence="4" key="1">
    <citation type="submission" date="2017-09" db="EMBL/GenBank/DDBJ databases">
        <title>Depth-based differentiation of microbial function through sediment-hosted aquifers and enrichment of novel symbionts in the deep terrestrial subsurface.</title>
        <authorList>
            <person name="Probst A.J."/>
            <person name="Ladd B."/>
            <person name="Jarett J.K."/>
            <person name="Geller-Mcgrath D.E."/>
            <person name="Sieber C.M.K."/>
            <person name="Emerson J.B."/>
            <person name="Anantharaman K."/>
            <person name="Thomas B.C."/>
            <person name="Malmstrom R."/>
            <person name="Stieglmeier M."/>
            <person name="Klingl A."/>
            <person name="Woyke T."/>
            <person name="Ryan C.M."/>
            <person name="Banfield J.F."/>
        </authorList>
    </citation>
    <scope>NUCLEOTIDE SEQUENCE [LARGE SCALE GENOMIC DNA]</scope>
</reference>
<comment type="caution">
    <text evidence="3">The sequence shown here is derived from an EMBL/GenBank/DDBJ whole genome shotgun (WGS) entry which is preliminary data.</text>
</comment>
<proteinExistence type="inferred from homology"/>
<dbReference type="AlphaFoldDB" id="A0A2M7VFV9"/>